<evidence type="ECO:0000313" key="2">
    <source>
        <dbReference type="Proteomes" id="UP000649617"/>
    </source>
</evidence>
<evidence type="ECO:0008006" key="3">
    <source>
        <dbReference type="Google" id="ProtNLM"/>
    </source>
</evidence>
<evidence type="ECO:0000313" key="1">
    <source>
        <dbReference type="EMBL" id="CAE7580628.1"/>
    </source>
</evidence>
<organism evidence="1 2">
    <name type="scientific">Symbiodinium pilosum</name>
    <name type="common">Dinoflagellate</name>
    <dbReference type="NCBI Taxonomy" id="2952"/>
    <lineage>
        <taxon>Eukaryota</taxon>
        <taxon>Sar</taxon>
        <taxon>Alveolata</taxon>
        <taxon>Dinophyceae</taxon>
        <taxon>Suessiales</taxon>
        <taxon>Symbiodiniaceae</taxon>
        <taxon>Symbiodinium</taxon>
    </lineage>
</organism>
<sequence>VVIRKQPTTNSDKVSFLEKGDEITAIDVFTEQGIEWVKLAKGACALRNMQKEVPLDLAEDGFVATALAPYGTQLRKQSAT</sequence>
<dbReference type="Proteomes" id="UP000649617">
    <property type="component" value="Unassembled WGS sequence"/>
</dbReference>
<gene>
    <name evidence="1" type="ORF">SPIL2461_LOCUS15571</name>
</gene>
<proteinExistence type="predicted"/>
<accession>A0A812UJ39</accession>
<keyword evidence="2" id="KW-1185">Reference proteome</keyword>
<name>A0A812UJ39_SYMPI</name>
<comment type="caution">
    <text evidence="1">The sequence shown here is derived from an EMBL/GenBank/DDBJ whole genome shotgun (WGS) entry which is preliminary data.</text>
</comment>
<feature type="non-terminal residue" evidence="1">
    <location>
        <position position="80"/>
    </location>
</feature>
<dbReference type="EMBL" id="CAJNIZ010038635">
    <property type="protein sequence ID" value="CAE7580628.1"/>
    <property type="molecule type" value="Genomic_DNA"/>
</dbReference>
<reference evidence="1" key="1">
    <citation type="submission" date="2021-02" db="EMBL/GenBank/DDBJ databases">
        <authorList>
            <person name="Dougan E. K."/>
            <person name="Rhodes N."/>
            <person name="Thang M."/>
            <person name="Chan C."/>
        </authorList>
    </citation>
    <scope>NUCLEOTIDE SEQUENCE</scope>
</reference>
<protein>
    <recommendedName>
        <fullName evidence="3">SH3 domain-containing protein</fullName>
    </recommendedName>
</protein>
<dbReference type="AlphaFoldDB" id="A0A812UJ39"/>